<evidence type="ECO:0000313" key="12">
    <source>
        <dbReference type="Proteomes" id="UP000288805"/>
    </source>
</evidence>
<feature type="binding site" evidence="6">
    <location>
        <position position="155"/>
    </location>
    <ligand>
        <name>FAD</name>
        <dbReference type="ChEBI" id="CHEBI:57692"/>
    </ligand>
</feature>
<dbReference type="PANTHER" id="PTHR45968">
    <property type="entry name" value="OSJNBA0019K04.7 PROTEIN"/>
    <property type="match status" value="1"/>
</dbReference>
<keyword evidence="7" id="KW-1015">Disulfide bond</keyword>
<comment type="similarity">
    <text evidence="2 8">Belongs to the GMC oxidoreductase family.</text>
</comment>
<evidence type="ECO:0000256" key="8">
    <source>
        <dbReference type="RuleBase" id="RU003968"/>
    </source>
</evidence>
<sequence>MQAGLLSCPNSNSMKKMRSTIKRDQMAQGFLLTTVAFISPLMTEHEALPSLLSSVAQCNHFLSRFCSHIFAFFWVEEELKMGKENSSEYPYPFIRRASSFSSSSPSASLSGSHNTYDYIIVGGGTAGCPLAATLSQNFSVLLLERVVPLLIMARVLGGGTCINAGFYTRASTRYIEEAGWDAKLVNESYPWIERQIVQQPKLAPWQKALRDGLLEVGISPFNGFTFDHLYGTKVGGTIFDEFGKRHTAADLLAEGNPEKLSVLIYAKVQKIMFNTTVPAIFKIALQNTDELTMSDTAKRPKAVGVIFKDENGNQHQAFLAERRGSEIILSCGAIGSPQMLMLSGIGPKAELKKFNISVVLNNRFVGKGLSDNPLNTVFVPTDRPVEQSLIQTVGITKRGVYIEASSGFGQSSDSIRYDHGMMSAEIGQLSTIPPRQRTAQAIQDYAAGKQFLPHEAFMGGFILEKIASPFSKGHLKLINTNVDDNPSITFNYFSHPYDLQRCVEGIRMMEKIVRTQHFMNYTQCDDTTLDKLLNMSVKANINLVPKHTNDTKSMEQFCKDTVITIWHYHGGCHVGKVVDHKYKVLGVHRLRVIDGSTFRESPGTNPQATVMMMGRYMGLKILRERLGAAAGV</sequence>
<dbReference type="PROSITE" id="PS00623">
    <property type="entry name" value="GMC_OXRED_1"/>
    <property type="match status" value="1"/>
</dbReference>
<dbReference type="InterPro" id="IPR000172">
    <property type="entry name" value="GMC_OxRdtase_N"/>
</dbReference>
<dbReference type="GO" id="GO:0050660">
    <property type="term" value="F:flavin adenine dinucleotide binding"/>
    <property type="evidence" value="ECO:0007669"/>
    <property type="project" value="InterPro"/>
</dbReference>
<accession>A0A438EW80</accession>
<dbReference type="SUPFAM" id="SSF51905">
    <property type="entry name" value="FAD/NAD(P)-binding domain"/>
    <property type="match status" value="1"/>
</dbReference>
<dbReference type="InterPro" id="IPR012132">
    <property type="entry name" value="GMC_OxRdtase"/>
</dbReference>
<feature type="binding site" evidence="6">
    <location>
        <position position="595"/>
    </location>
    <ligand>
        <name>FAD</name>
        <dbReference type="ChEBI" id="CHEBI:57692"/>
    </ligand>
</feature>
<dbReference type="InterPro" id="IPR036188">
    <property type="entry name" value="FAD/NAD-bd_sf"/>
</dbReference>
<evidence type="ECO:0000256" key="2">
    <source>
        <dbReference type="ARBA" id="ARBA00010790"/>
    </source>
</evidence>
<dbReference type="InterPro" id="IPR007867">
    <property type="entry name" value="GMC_OxRtase_C"/>
</dbReference>
<dbReference type="Gene3D" id="3.50.50.60">
    <property type="entry name" value="FAD/NAD(P)-binding domain"/>
    <property type="match status" value="2"/>
</dbReference>
<feature type="domain" description="Glucose-methanol-choline oxidoreductase N-terminal" evidence="10">
    <location>
        <begin position="332"/>
        <end position="346"/>
    </location>
</feature>
<evidence type="ECO:0000256" key="6">
    <source>
        <dbReference type="PIRSR" id="PIRSR000137-2"/>
    </source>
</evidence>
<feature type="binding site" evidence="6">
    <location>
        <begin position="606"/>
        <end position="607"/>
    </location>
    <ligand>
        <name>FAD</name>
        <dbReference type="ChEBI" id="CHEBI:57692"/>
    </ligand>
</feature>
<dbReference type="InterPro" id="IPR051871">
    <property type="entry name" value="GMC_Oxidoreductase-Related"/>
</dbReference>
<name>A0A438EW80_VITVI</name>
<dbReference type="Pfam" id="PF05199">
    <property type="entry name" value="GMC_oxred_C"/>
    <property type="match status" value="1"/>
</dbReference>
<keyword evidence="3 8" id="KW-0285">Flavoprotein</keyword>
<proteinExistence type="inferred from homology"/>
<evidence type="ECO:0000259" key="9">
    <source>
        <dbReference type="PROSITE" id="PS00623"/>
    </source>
</evidence>
<dbReference type="PIRSF" id="PIRSF000137">
    <property type="entry name" value="Alcohol_oxidase"/>
    <property type="match status" value="1"/>
</dbReference>
<dbReference type="SUPFAM" id="SSF54373">
    <property type="entry name" value="FAD-linked reductases, C-terminal domain"/>
    <property type="match status" value="1"/>
</dbReference>
<dbReference type="EMBL" id="QGNW01001176">
    <property type="protein sequence ID" value="RVW51977.1"/>
    <property type="molecule type" value="Genomic_DNA"/>
</dbReference>
<keyword evidence="4" id="KW-0732">Signal</keyword>
<comment type="cofactor">
    <cofactor evidence="1 6">
        <name>FAD</name>
        <dbReference type="ChEBI" id="CHEBI:57692"/>
    </cofactor>
</comment>
<feature type="domain" description="Glucose-methanol-choline oxidoreductase N-terminal" evidence="9">
    <location>
        <begin position="153"/>
        <end position="176"/>
    </location>
</feature>
<dbReference type="Gene3D" id="3.30.410.40">
    <property type="match status" value="1"/>
</dbReference>
<protein>
    <submittedName>
        <fullName evidence="11">Protein HOTHEAD</fullName>
    </submittedName>
</protein>
<evidence type="ECO:0000256" key="7">
    <source>
        <dbReference type="PIRSR" id="PIRSR000137-3"/>
    </source>
</evidence>
<dbReference type="GO" id="GO:0016614">
    <property type="term" value="F:oxidoreductase activity, acting on CH-OH group of donors"/>
    <property type="evidence" value="ECO:0007669"/>
    <property type="project" value="InterPro"/>
</dbReference>
<keyword evidence="5 6" id="KW-0274">FAD</keyword>
<evidence type="ECO:0000256" key="3">
    <source>
        <dbReference type="ARBA" id="ARBA00022630"/>
    </source>
</evidence>
<reference evidence="11 12" key="1">
    <citation type="journal article" date="2018" name="PLoS Genet.">
        <title>Population sequencing reveals clonal diversity and ancestral inbreeding in the grapevine cultivar Chardonnay.</title>
        <authorList>
            <person name="Roach M.J."/>
            <person name="Johnson D.L."/>
            <person name="Bohlmann J."/>
            <person name="van Vuuren H.J."/>
            <person name="Jones S.J."/>
            <person name="Pretorius I.S."/>
            <person name="Schmidt S.A."/>
            <person name="Borneman A.R."/>
        </authorList>
    </citation>
    <scope>NUCLEOTIDE SEQUENCE [LARGE SCALE GENOMIC DNA]</scope>
    <source>
        <strain evidence="12">cv. Chardonnay</strain>
        <tissue evidence="11">Leaf</tissue>
    </source>
</reference>
<comment type="caution">
    <text evidence="11">The sequence shown here is derived from an EMBL/GenBank/DDBJ whole genome shotgun (WGS) entry which is preliminary data.</text>
</comment>
<feature type="binding site" evidence="6">
    <location>
        <begin position="566"/>
        <end position="567"/>
    </location>
    <ligand>
        <name>FAD</name>
        <dbReference type="ChEBI" id="CHEBI:57692"/>
    </ligand>
</feature>
<feature type="binding site" evidence="6">
    <location>
        <position position="268"/>
    </location>
    <ligand>
        <name>FAD</name>
        <dbReference type="ChEBI" id="CHEBI:57692"/>
    </ligand>
</feature>
<evidence type="ECO:0000313" key="11">
    <source>
        <dbReference type="EMBL" id="RVW51977.1"/>
    </source>
</evidence>
<evidence type="ECO:0000256" key="5">
    <source>
        <dbReference type="ARBA" id="ARBA00022827"/>
    </source>
</evidence>
<dbReference type="PANTHER" id="PTHR45968:SF5">
    <property type="entry name" value="PROTEIN HOTHEAD"/>
    <property type="match status" value="1"/>
</dbReference>
<dbReference type="Pfam" id="PF00732">
    <property type="entry name" value="GMC_oxred_N"/>
    <property type="match status" value="1"/>
</dbReference>
<dbReference type="Proteomes" id="UP000288805">
    <property type="component" value="Unassembled WGS sequence"/>
</dbReference>
<dbReference type="PROSITE" id="PS00624">
    <property type="entry name" value="GMC_OXRED_2"/>
    <property type="match status" value="1"/>
</dbReference>
<organism evidence="11 12">
    <name type="scientific">Vitis vinifera</name>
    <name type="common">Grape</name>
    <dbReference type="NCBI Taxonomy" id="29760"/>
    <lineage>
        <taxon>Eukaryota</taxon>
        <taxon>Viridiplantae</taxon>
        <taxon>Streptophyta</taxon>
        <taxon>Embryophyta</taxon>
        <taxon>Tracheophyta</taxon>
        <taxon>Spermatophyta</taxon>
        <taxon>Magnoliopsida</taxon>
        <taxon>eudicotyledons</taxon>
        <taxon>Gunneridae</taxon>
        <taxon>Pentapetalae</taxon>
        <taxon>rosids</taxon>
        <taxon>Vitales</taxon>
        <taxon>Vitaceae</taxon>
        <taxon>Viteae</taxon>
        <taxon>Vitis</taxon>
    </lineage>
</organism>
<feature type="disulfide bond" evidence="7">
    <location>
        <begin position="502"/>
        <end position="558"/>
    </location>
</feature>
<gene>
    <name evidence="11" type="primary">HTH_0</name>
    <name evidence="11" type="ORF">CK203_068067</name>
</gene>
<evidence type="ECO:0000259" key="10">
    <source>
        <dbReference type="PROSITE" id="PS00624"/>
    </source>
</evidence>
<evidence type="ECO:0000256" key="4">
    <source>
        <dbReference type="ARBA" id="ARBA00022729"/>
    </source>
</evidence>
<evidence type="ECO:0000256" key="1">
    <source>
        <dbReference type="ARBA" id="ARBA00001974"/>
    </source>
</evidence>
<dbReference type="AlphaFoldDB" id="A0A438EW80"/>